<dbReference type="KEGG" id="dpd:Deipe_2395"/>
<dbReference type="RefSeq" id="WP_015236173.1">
    <property type="nucleotide sequence ID" value="NC_019793.1"/>
</dbReference>
<dbReference type="EMBL" id="CP003382">
    <property type="protein sequence ID" value="AFZ67871.1"/>
    <property type="molecule type" value="Genomic_DNA"/>
</dbReference>
<evidence type="ECO:0000313" key="3">
    <source>
        <dbReference type="Proteomes" id="UP000010467"/>
    </source>
</evidence>
<feature type="compositionally biased region" description="Low complexity" evidence="1">
    <location>
        <begin position="157"/>
        <end position="178"/>
    </location>
</feature>
<name>L0A1Z9_DEIPD</name>
<feature type="region of interest" description="Disordered" evidence="1">
    <location>
        <begin position="128"/>
        <end position="245"/>
    </location>
</feature>
<dbReference type="STRING" id="937777.Deipe_2395"/>
<keyword evidence="3" id="KW-1185">Reference proteome</keyword>
<organism evidence="2 3">
    <name type="scientific">Deinococcus peraridilitoris (strain DSM 19664 / LMG 22246 / CIP 109416 / KR-200)</name>
    <dbReference type="NCBI Taxonomy" id="937777"/>
    <lineage>
        <taxon>Bacteria</taxon>
        <taxon>Thermotogati</taxon>
        <taxon>Deinococcota</taxon>
        <taxon>Deinococci</taxon>
        <taxon>Deinococcales</taxon>
        <taxon>Deinococcaceae</taxon>
        <taxon>Deinococcus</taxon>
    </lineage>
</organism>
<feature type="compositionally biased region" description="Low complexity" evidence="1">
    <location>
        <begin position="221"/>
        <end position="234"/>
    </location>
</feature>
<dbReference type="Proteomes" id="UP000010467">
    <property type="component" value="Chromosome"/>
</dbReference>
<dbReference type="eggNOG" id="ENOG502ZBS1">
    <property type="taxonomic scope" value="Bacteria"/>
</dbReference>
<dbReference type="AlphaFoldDB" id="L0A1Z9"/>
<proteinExistence type="predicted"/>
<protein>
    <submittedName>
        <fullName evidence="2">Uncharacterized protein</fullName>
    </submittedName>
</protein>
<accession>L0A1Z9</accession>
<feature type="compositionally biased region" description="Polar residues" evidence="1">
    <location>
        <begin position="186"/>
        <end position="213"/>
    </location>
</feature>
<sequence>MKGSVRYIITRPCLSEGSVRLLKYLDSVFPTDGPVSLLDERGAEHQARVDRSAGRVYGLQDLYHRHNLGVNDVLLITPLAEGRFQVECVVKPISDRQATLARGRSSDAPQRVVVSESPYVREVRLERRPASGVRSVEAPATAPAAYSEAGHKGGAVQTPEQTPVAPAAPAVPETAKPASSRLPAGTPTTSRAGSPAASSMRETNSGTPVSATPTIADRRVPAAPRAAPSDSVAPFAPPTRVSGEASTEEMLQELAQRIGYRLERLTDGVVRLKAELGAQSYSVLVALDLAATARPEWRSEADYLTVVVGEAERPQGLPRLTREALGAILENARLAQLTPIELRGYWNAGSFDLESAASVAELVSAQLSQRGVFSFVLLSLAQQPAHSVVTTARLAERLGSGVNIAELKGVLETLASAPFSALSPLGNGQYYLRADVHDMLRGLGEYAEGLRVRLNAEARLPASLRS</sequence>
<evidence type="ECO:0000313" key="2">
    <source>
        <dbReference type="EMBL" id="AFZ67871.1"/>
    </source>
</evidence>
<dbReference type="HOGENOM" id="CLU_569529_0_0_0"/>
<gene>
    <name evidence="2" type="ordered locus">Deipe_2395</name>
</gene>
<reference evidence="3" key="1">
    <citation type="submission" date="2012-03" db="EMBL/GenBank/DDBJ databases">
        <title>Complete sequence of chromosome of Deinococcus peraridilitoris DSM 19664.</title>
        <authorList>
            <person name="Lucas S."/>
            <person name="Copeland A."/>
            <person name="Lapidus A."/>
            <person name="Glavina del Rio T."/>
            <person name="Dalin E."/>
            <person name="Tice H."/>
            <person name="Bruce D."/>
            <person name="Goodwin L."/>
            <person name="Pitluck S."/>
            <person name="Peters L."/>
            <person name="Mikhailova N."/>
            <person name="Lu M."/>
            <person name="Kyrpides N."/>
            <person name="Mavromatis K."/>
            <person name="Ivanova N."/>
            <person name="Brettin T."/>
            <person name="Detter J.C."/>
            <person name="Han C."/>
            <person name="Larimer F."/>
            <person name="Land M."/>
            <person name="Hauser L."/>
            <person name="Markowitz V."/>
            <person name="Cheng J.-F."/>
            <person name="Hugenholtz P."/>
            <person name="Woyke T."/>
            <person name="Wu D."/>
            <person name="Pukall R."/>
            <person name="Steenblock K."/>
            <person name="Brambilla E."/>
            <person name="Klenk H.-P."/>
            <person name="Eisen J.A."/>
        </authorList>
    </citation>
    <scope>NUCLEOTIDE SEQUENCE [LARGE SCALE GENOMIC DNA]</scope>
    <source>
        <strain evidence="3">DSM 19664 / LMG 22246 / CIP 109416 / KR-200</strain>
    </source>
</reference>
<dbReference type="PATRIC" id="fig|937777.3.peg.2399"/>
<evidence type="ECO:0000256" key="1">
    <source>
        <dbReference type="SAM" id="MobiDB-lite"/>
    </source>
</evidence>